<proteinExistence type="predicted"/>
<evidence type="ECO:0000313" key="2">
    <source>
        <dbReference type="Proteomes" id="UP000039437"/>
    </source>
</evidence>
<protein>
    <submittedName>
        <fullName evidence="1">Uncharacterized protein</fullName>
    </submittedName>
</protein>
<accession>A0A0U1MQH4</accession>
<gene>
    <name evidence="1" type="ORF">BN1321_330047</name>
</gene>
<dbReference type="Proteomes" id="UP000039437">
    <property type="component" value="Unassembled WGS sequence"/>
</dbReference>
<organism evidence="1 2">
    <name type="scientific">Staphylococcus aureus</name>
    <dbReference type="NCBI Taxonomy" id="1280"/>
    <lineage>
        <taxon>Bacteria</taxon>
        <taxon>Bacillati</taxon>
        <taxon>Bacillota</taxon>
        <taxon>Bacilli</taxon>
        <taxon>Bacillales</taxon>
        <taxon>Staphylococcaceae</taxon>
        <taxon>Staphylococcus</taxon>
    </lineage>
</organism>
<dbReference type="AlphaFoldDB" id="A0A0U1MQH4"/>
<sequence>MNEKHNIFNRFGRNTSIQTVAVKDTYFIEYRKGDEIKYFPIELATVVKALNIDLHDSDTVSNYENGPKFDIKKLNLYTGDMDQIGDE</sequence>
<evidence type="ECO:0000313" key="1">
    <source>
        <dbReference type="EMBL" id="CRI15098.1"/>
    </source>
</evidence>
<name>A0A0U1MQH4_STAAU</name>
<dbReference type="EMBL" id="CVOQ01000027">
    <property type="protein sequence ID" value="CRI15098.1"/>
    <property type="molecule type" value="Genomic_DNA"/>
</dbReference>
<dbReference type="RefSeq" id="WP_001003076.1">
    <property type="nucleotide sequence ID" value="NZ_CABFJA010000001.1"/>
</dbReference>
<reference evidence="1 2" key="1">
    <citation type="submission" date="2015-04" db="EMBL/GenBank/DDBJ databases">
        <authorList>
            <person name="Syromyatnikov M.Y."/>
            <person name="Popov V.N."/>
        </authorList>
    </citation>
    <scope>NUCLEOTIDE SEQUENCE [LARGE SCALE GENOMIC DNA]</scope>
    <source>
        <strain evidence="1 2">AH1</strain>
    </source>
</reference>